<comment type="caution">
    <text evidence="3">The sequence shown here is derived from an EMBL/GenBank/DDBJ whole genome shotgun (WGS) entry which is preliminary data.</text>
</comment>
<feature type="region of interest" description="Disordered" evidence="1">
    <location>
        <begin position="228"/>
        <end position="347"/>
    </location>
</feature>
<dbReference type="Proteomes" id="UP000664521">
    <property type="component" value="Unassembled WGS sequence"/>
</dbReference>
<reference evidence="3" key="1">
    <citation type="submission" date="2021-03" db="EMBL/GenBank/DDBJ databases">
        <authorList>
            <person name="Tagirdzhanova G."/>
        </authorList>
    </citation>
    <scope>NUCLEOTIDE SEQUENCE</scope>
</reference>
<dbReference type="InterPro" id="IPR043472">
    <property type="entry name" value="Macro_dom-like"/>
</dbReference>
<dbReference type="Gene3D" id="3.40.220.10">
    <property type="entry name" value="Leucine Aminopeptidase, subunit E, domain 1"/>
    <property type="match status" value="1"/>
</dbReference>
<feature type="compositionally biased region" description="Polar residues" evidence="1">
    <location>
        <begin position="228"/>
        <end position="239"/>
    </location>
</feature>
<dbReference type="Pfam" id="PF01661">
    <property type="entry name" value="Macro"/>
    <property type="match status" value="1"/>
</dbReference>
<dbReference type="EMBL" id="CAJPDS010000046">
    <property type="protein sequence ID" value="CAF9927887.1"/>
    <property type="molecule type" value="Genomic_DNA"/>
</dbReference>
<evidence type="ECO:0000313" key="4">
    <source>
        <dbReference type="Proteomes" id="UP000664521"/>
    </source>
</evidence>
<dbReference type="AlphaFoldDB" id="A0A8H3FRR9"/>
<proteinExistence type="predicted"/>
<dbReference type="PROSITE" id="PS51154">
    <property type="entry name" value="MACRO"/>
    <property type="match status" value="1"/>
</dbReference>
<evidence type="ECO:0000256" key="1">
    <source>
        <dbReference type="SAM" id="MobiDB-lite"/>
    </source>
</evidence>
<evidence type="ECO:0000313" key="3">
    <source>
        <dbReference type="EMBL" id="CAF9927887.1"/>
    </source>
</evidence>
<feature type="domain" description="Macro" evidence="2">
    <location>
        <begin position="30"/>
        <end position="225"/>
    </location>
</feature>
<feature type="compositionally biased region" description="Low complexity" evidence="1">
    <location>
        <begin position="29"/>
        <end position="38"/>
    </location>
</feature>
<feature type="region of interest" description="Disordered" evidence="1">
    <location>
        <begin position="18"/>
        <end position="38"/>
    </location>
</feature>
<accession>A0A8H3FRR9</accession>
<dbReference type="SUPFAM" id="SSF52949">
    <property type="entry name" value="Macro domain-like"/>
    <property type="match status" value="1"/>
</dbReference>
<sequence>MSSNAIPLSDIPTVSDLYRSSALQPPPSDSSTPEPSASFNSRISLIRTSITDLQVTSIVNAANKSLLGGGGVDGAIHRAAGRSLLAECRNLGGCNTGSAKMTSAHALPSSYIIHAVGPIYSIAKSQQPTLPAELLSGCYKTSLQLGASKGGSLAFSCLSTGVYGYPSREAAEVALSVVREWLLSDEDAGLEGGKAGAGKGLERIIFCCFEAKDERAYTELIPKYFPPTSSEIPSTSASADESKESAQEPALPLDTQASSLMDAVEKSANNESPDTKKLKVMNPDPDVLDDWETIEKPEDFLADEPAEATAADEAKASTTDKTKDDEKKPEGLGSEGTLGKNALLKDW</sequence>
<dbReference type="InterPro" id="IPR002589">
    <property type="entry name" value="Macro_dom"/>
</dbReference>
<organism evidence="3 4">
    <name type="scientific">Heterodermia speciosa</name>
    <dbReference type="NCBI Taxonomy" id="116794"/>
    <lineage>
        <taxon>Eukaryota</taxon>
        <taxon>Fungi</taxon>
        <taxon>Dikarya</taxon>
        <taxon>Ascomycota</taxon>
        <taxon>Pezizomycotina</taxon>
        <taxon>Lecanoromycetes</taxon>
        <taxon>OSLEUM clade</taxon>
        <taxon>Lecanoromycetidae</taxon>
        <taxon>Caliciales</taxon>
        <taxon>Physciaceae</taxon>
        <taxon>Heterodermia</taxon>
    </lineage>
</organism>
<name>A0A8H3FRR9_9LECA</name>
<dbReference type="PANTHER" id="PTHR11106">
    <property type="entry name" value="GANGLIOSIDE INDUCED DIFFERENTIATION ASSOCIATED PROTEIN 2-RELATED"/>
    <property type="match status" value="1"/>
</dbReference>
<evidence type="ECO:0000259" key="2">
    <source>
        <dbReference type="PROSITE" id="PS51154"/>
    </source>
</evidence>
<protein>
    <recommendedName>
        <fullName evidence="2">Macro domain-containing protein</fullName>
    </recommendedName>
</protein>
<dbReference type="CDD" id="cd02908">
    <property type="entry name" value="Macro_OAADPr_deacetylase"/>
    <property type="match status" value="1"/>
</dbReference>
<feature type="compositionally biased region" description="Basic and acidic residues" evidence="1">
    <location>
        <begin position="312"/>
        <end position="330"/>
    </location>
</feature>
<dbReference type="SMART" id="SM00506">
    <property type="entry name" value="A1pp"/>
    <property type="match status" value="1"/>
</dbReference>
<gene>
    <name evidence="3" type="ORF">HETSPECPRED_006695</name>
</gene>
<keyword evidence="4" id="KW-1185">Reference proteome</keyword>
<dbReference type="OrthoDB" id="6077599at2759"/>
<dbReference type="PANTHER" id="PTHR11106:SF27">
    <property type="entry name" value="MACRO DOMAIN-CONTAINING PROTEIN"/>
    <property type="match status" value="1"/>
</dbReference>